<evidence type="ECO:0008006" key="3">
    <source>
        <dbReference type="Google" id="ProtNLM"/>
    </source>
</evidence>
<evidence type="ECO:0000313" key="1">
    <source>
        <dbReference type="EMBL" id="SPF47107.1"/>
    </source>
</evidence>
<sequence>MFRGVTIEREYGCGAGTIAAQLADRLGWKLWDHLLTEEIARLANVAPAAVMRCDERMDSRIHRLAKAFWRGSYERSSPLGGEVFDTDRMMVLMQEIMNRIAQEGNAVVVGRGAPYFLRDDADVFHVFLYAPRAEKIRRLVNDGHAPTEADDLVDAVDRERVAYIKHYFNSDWPTRSLYHLMLNTAVGNESVIQTILSTMRTVEGSPKATNYEAPRIPTPSR</sequence>
<evidence type="ECO:0000313" key="2">
    <source>
        <dbReference type="Proteomes" id="UP000238701"/>
    </source>
</evidence>
<reference evidence="2" key="1">
    <citation type="submission" date="2018-02" db="EMBL/GenBank/DDBJ databases">
        <authorList>
            <person name="Hausmann B."/>
        </authorList>
    </citation>
    <scope>NUCLEOTIDE SEQUENCE [LARGE SCALE GENOMIC DNA]</scope>
    <source>
        <strain evidence="2">Peat soil MAG SbA1</strain>
    </source>
</reference>
<dbReference type="Proteomes" id="UP000238701">
    <property type="component" value="Unassembled WGS sequence"/>
</dbReference>
<proteinExistence type="predicted"/>
<dbReference type="SUPFAM" id="SSF52540">
    <property type="entry name" value="P-loop containing nucleoside triphosphate hydrolases"/>
    <property type="match status" value="1"/>
</dbReference>
<dbReference type="EMBL" id="OMOD01000168">
    <property type="protein sequence ID" value="SPF47107.1"/>
    <property type="molecule type" value="Genomic_DNA"/>
</dbReference>
<accession>A0A2U3L5E2</accession>
<dbReference type="Pfam" id="PF13189">
    <property type="entry name" value="Cytidylate_kin2"/>
    <property type="match status" value="1"/>
</dbReference>
<organism evidence="1 2">
    <name type="scientific">Candidatus Sulfotelmatobacter kueseliae</name>
    <dbReference type="NCBI Taxonomy" id="2042962"/>
    <lineage>
        <taxon>Bacteria</taxon>
        <taxon>Pseudomonadati</taxon>
        <taxon>Acidobacteriota</taxon>
        <taxon>Terriglobia</taxon>
        <taxon>Terriglobales</taxon>
        <taxon>Candidatus Korobacteraceae</taxon>
        <taxon>Candidatus Sulfotelmatobacter</taxon>
    </lineage>
</organism>
<dbReference type="OrthoDB" id="9781180at2"/>
<name>A0A2U3L5E2_9BACT</name>
<gene>
    <name evidence="1" type="ORF">SBA1_710021</name>
</gene>
<protein>
    <recommendedName>
        <fullName evidence="3">Cytidylate kinase</fullName>
    </recommendedName>
</protein>
<dbReference type="AlphaFoldDB" id="A0A2U3L5E2"/>
<dbReference type="InterPro" id="IPR027417">
    <property type="entry name" value="P-loop_NTPase"/>
</dbReference>
<dbReference type="Gene3D" id="3.40.50.300">
    <property type="entry name" value="P-loop containing nucleotide triphosphate hydrolases"/>
    <property type="match status" value="1"/>
</dbReference>